<dbReference type="InterPro" id="IPR050495">
    <property type="entry name" value="ATG22/LtaA_families"/>
</dbReference>
<accession>A0A0B7HTQ1</accession>
<protein>
    <recommendedName>
        <fullName evidence="9">MFS transporter</fullName>
    </recommendedName>
</protein>
<evidence type="ECO:0000256" key="3">
    <source>
        <dbReference type="ARBA" id="ARBA00022692"/>
    </source>
</evidence>
<keyword evidence="2" id="KW-0813">Transport</keyword>
<evidence type="ECO:0000256" key="4">
    <source>
        <dbReference type="ARBA" id="ARBA00022989"/>
    </source>
</evidence>
<name>A0A0B7HTQ1_9FLAO</name>
<keyword evidence="4 6" id="KW-1133">Transmembrane helix</keyword>
<keyword evidence="5 6" id="KW-0472">Membrane</keyword>
<sequence>MEQHPRGHKKLLKAWIFYDWANSVYSLSIVSSIFPIFYGLLFKIANITHIDLFGFSVKNTAAITFVTALAFLIVVVISPILSGIADYLGKKKTFMKFFCYLGAISCIGLYWFSLENIYFGLLCYLFGVIGFWGSIVFYNSYLPDIALPEQYDEVSAKGFIMGYIGSCILLIFNLAMVMFPSVFGIEGSEEEATLTAMKISFVTVGFWWIIFSQYSFRHLPNFETDRNKFSKRFLLNGYKELQNVQQQLKENKLLKTFLLAFFVYSMGVQTVMLVATYFGEQEIQWKDTEERTIGLIVSILIIQLIAIVGAKLTVWSVKKMGQILTLIVLNCVWICICLIAYCIYLPWHFYATATLVGLVMGGIQTLSRSTYSTYLPKTKDTTSFFSFYDVSEKIGIVIGMGIYGIIDQMTNNMRNSVVFLVLFFGIGALILFQIHKKKYFSKKSQF</sequence>
<feature type="transmembrane region" description="Helical" evidence="6">
    <location>
        <begin position="291"/>
        <end position="310"/>
    </location>
</feature>
<gene>
    <name evidence="7" type="ORF">CCAND38_370086</name>
</gene>
<dbReference type="InterPro" id="IPR024671">
    <property type="entry name" value="Atg22-like"/>
</dbReference>
<feature type="transmembrane region" description="Helical" evidence="6">
    <location>
        <begin position="257"/>
        <end position="279"/>
    </location>
</feature>
<feature type="transmembrane region" description="Helical" evidence="6">
    <location>
        <begin position="20"/>
        <end position="41"/>
    </location>
</feature>
<feature type="transmembrane region" description="Helical" evidence="6">
    <location>
        <begin position="61"/>
        <end position="81"/>
    </location>
</feature>
<keyword evidence="3 6" id="KW-0812">Transmembrane</keyword>
<reference evidence="7 8" key="1">
    <citation type="submission" date="2015-01" db="EMBL/GenBank/DDBJ databases">
        <authorList>
            <person name="MANFREDI Pablo"/>
        </authorList>
    </citation>
    <scope>NUCLEOTIDE SEQUENCE [LARGE SCALE GENOMIC DNA]</scope>
    <source>
        <strain evidence="7 8">CcD38</strain>
    </source>
</reference>
<dbReference type="GO" id="GO:0012505">
    <property type="term" value="C:endomembrane system"/>
    <property type="evidence" value="ECO:0007669"/>
    <property type="project" value="UniProtKB-SubCell"/>
</dbReference>
<feature type="transmembrane region" description="Helical" evidence="6">
    <location>
        <begin position="417"/>
        <end position="434"/>
    </location>
</feature>
<feature type="transmembrane region" description="Helical" evidence="6">
    <location>
        <begin position="159"/>
        <end position="179"/>
    </location>
</feature>
<evidence type="ECO:0000256" key="2">
    <source>
        <dbReference type="ARBA" id="ARBA00022448"/>
    </source>
</evidence>
<feature type="transmembrane region" description="Helical" evidence="6">
    <location>
        <begin position="93"/>
        <end position="112"/>
    </location>
</feature>
<evidence type="ECO:0000313" key="8">
    <source>
        <dbReference type="Proteomes" id="UP000045051"/>
    </source>
</evidence>
<evidence type="ECO:0000256" key="5">
    <source>
        <dbReference type="ARBA" id="ARBA00023136"/>
    </source>
</evidence>
<feature type="transmembrane region" description="Helical" evidence="6">
    <location>
        <begin position="322"/>
        <end position="341"/>
    </location>
</feature>
<proteinExistence type="predicted"/>
<dbReference type="AlphaFoldDB" id="A0A0B7HTQ1"/>
<feature type="transmembrane region" description="Helical" evidence="6">
    <location>
        <begin position="118"/>
        <end position="138"/>
    </location>
</feature>
<organism evidence="7 8">
    <name type="scientific">Capnocytophaga canis</name>
    <dbReference type="NCBI Taxonomy" id="1848903"/>
    <lineage>
        <taxon>Bacteria</taxon>
        <taxon>Pseudomonadati</taxon>
        <taxon>Bacteroidota</taxon>
        <taxon>Flavobacteriia</taxon>
        <taxon>Flavobacteriales</taxon>
        <taxon>Flavobacteriaceae</taxon>
        <taxon>Capnocytophaga</taxon>
    </lineage>
</organism>
<dbReference type="RefSeq" id="WP_042344414.1">
    <property type="nucleotide sequence ID" value="NZ_CDOH01000035.1"/>
</dbReference>
<evidence type="ECO:0000256" key="6">
    <source>
        <dbReference type="SAM" id="Phobius"/>
    </source>
</evidence>
<evidence type="ECO:0000313" key="7">
    <source>
        <dbReference type="EMBL" id="CEN46769.1"/>
    </source>
</evidence>
<evidence type="ECO:0008006" key="9">
    <source>
        <dbReference type="Google" id="ProtNLM"/>
    </source>
</evidence>
<dbReference type="InterPro" id="IPR036259">
    <property type="entry name" value="MFS_trans_sf"/>
</dbReference>
<comment type="subcellular location">
    <subcellularLocation>
        <location evidence="1">Endomembrane system</location>
        <topology evidence="1">Multi-pass membrane protein</topology>
    </subcellularLocation>
</comment>
<dbReference type="SUPFAM" id="SSF103473">
    <property type="entry name" value="MFS general substrate transporter"/>
    <property type="match status" value="1"/>
</dbReference>
<feature type="transmembrane region" description="Helical" evidence="6">
    <location>
        <begin position="347"/>
        <end position="366"/>
    </location>
</feature>
<dbReference type="EMBL" id="CDOI01000148">
    <property type="protein sequence ID" value="CEN46769.1"/>
    <property type="molecule type" value="Genomic_DNA"/>
</dbReference>
<dbReference type="Gene3D" id="1.20.1250.20">
    <property type="entry name" value="MFS general substrate transporter like domains"/>
    <property type="match status" value="1"/>
</dbReference>
<dbReference type="Pfam" id="PF11700">
    <property type="entry name" value="ATG22"/>
    <property type="match status" value="1"/>
</dbReference>
<feature type="transmembrane region" description="Helical" evidence="6">
    <location>
        <begin position="199"/>
        <end position="216"/>
    </location>
</feature>
<dbReference type="Proteomes" id="UP000045051">
    <property type="component" value="Unassembled WGS sequence"/>
</dbReference>
<evidence type="ECO:0000256" key="1">
    <source>
        <dbReference type="ARBA" id="ARBA00004127"/>
    </source>
</evidence>
<keyword evidence="8" id="KW-1185">Reference proteome</keyword>
<dbReference type="PANTHER" id="PTHR23519:SF1">
    <property type="entry name" value="AUTOPHAGY-RELATED PROTEIN 22"/>
    <property type="match status" value="1"/>
</dbReference>
<dbReference type="PANTHER" id="PTHR23519">
    <property type="entry name" value="AUTOPHAGY-RELATED PROTEIN 22"/>
    <property type="match status" value="1"/>
</dbReference>
<feature type="transmembrane region" description="Helical" evidence="6">
    <location>
        <begin position="387"/>
        <end position="405"/>
    </location>
</feature>